<protein>
    <submittedName>
        <fullName evidence="2">Uncharacterized protein</fullName>
    </submittedName>
</protein>
<proteinExistence type="predicted"/>
<evidence type="ECO:0000256" key="1">
    <source>
        <dbReference type="SAM" id="Phobius"/>
    </source>
</evidence>
<name>A0A645GSW3_9ZZZZ</name>
<feature type="transmembrane region" description="Helical" evidence="1">
    <location>
        <begin position="62"/>
        <end position="82"/>
    </location>
</feature>
<organism evidence="2">
    <name type="scientific">bioreactor metagenome</name>
    <dbReference type="NCBI Taxonomy" id="1076179"/>
    <lineage>
        <taxon>unclassified sequences</taxon>
        <taxon>metagenomes</taxon>
        <taxon>ecological metagenomes</taxon>
    </lineage>
</organism>
<sequence>MSGNLGYAQGLDGLFQTDLFLIHLNVVLGLERRCDFRNAYGTKKTTIAGLGIDLHGETAHFAGQRFCILALLFLAMDLRVLLKLSRMHVVGVRLYGQALGNQKITGVSVVHVDYIAAFALALHIAGE</sequence>
<comment type="caution">
    <text evidence="2">The sequence shown here is derived from an EMBL/GenBank/DDBJ whole genome shotgun (WGS) entry which is preliminary data.</text>
</comment>
<evidence type="ECO:0000313" key="2">
    <source>
        <dbReference type="EMBL" id="MPN29380.1"/>
    </source>
</evidence>
<keyword evidence="1" id="KW-0812">Transmembrane</keyword>
<keyword evidence="1" id="KW-0472">Membrane</keyword>
<feature type="transmembrane region" description="Helical" evidence="1">
    <location>
        <begin position="103"/>
        <end position="125"/>
    </location>
</feature>
<keyword evidence="1" id="KW-1133">Transmembrane helix</keyword>
<gene>
    <name evidence="2" type="ORF">SDC9_176833</name>
</gene>
<reference evidence="2" key="1">
    <citation type="submission" date="2019-08" db="EMBL/GenBank/DDBJ databases">
        <authorList>
            <person name="Kucharzyk K."/>
            <person name="Murdoch R.W."/>
            <person name="Higgins S."/>
            <person name="Loffler F."/>
        </authorList>
    </citation>
    <scope>NUCLEOTIDE SEQUENCE</scope>
</reference>
<dbReference type="AlphaFoldDB" id="A0A645GSW3"/>
<dbReference type="EMBL" id="VSSQ01080052">
    <property type="protein sequence ID" value="MPN29380.1"/>
    <property type="molecule type" value="Genomic_DNA"/>
</dbReference>
<accession>A0A645GSW3</accession>